<keyword evidence="1" id="KW-0472">Membrane</keyword>
<feature type="transmembrane region" description="Helical" evidence="1">
    <location>
        <begin position="46"/>
        <end position="66"/>
    </location>
</feature>
<keyword evidence="1" id="KW-0812">Transmembrane</keyword>
<evidence type="ECO:0000256" key="1">
    <source>
        <dbReference type="SAM" id="Phobius"/>
    </source>
</evidence>
<geneLocation type="plasmid" evidence="3">
    <name>punnamed1</name>
</geneLocation>
<protein>
    <submittedName>
        <fullName evidence="2">Uncharacterized protein</fullName>
    </submittedName>
</protein>
<proteinExistence type="predicted"/>
<feature type="transmembrane region" description="Helical" evidence="1">
    <location>
        <begin position="23"/>
        <end position="40"/>
    </location>
</feature>
<dbReference type="EMBL" id="CP032483">
    <property type="protein sequence ID" value="AYD46131.1"/>
    <property type="molecule type" value="Genomic_DNA"/>
</dbReference>
<gene>
    <name evidence="2" type="ORF">DXZ79_20550</name>
</gene>
<dbReference type="Proteomes" id="UP000265864">
    <property type="component" value="Plasmid pUnnamed1"/>
</dbReference>
<name>A0A8E4FZT7_9GAMM</name>
<keyword evidence="1" id="KW-1133">Transmembrane helix</keyword>
<accession>A0A8E4FZT7</accession>
<feature type="transmembrane region" description="Helical" evidence="1">
    <location>
        <begin position="89"/>
        <end position="109"/>
    </location>
</feature>
<reference evidence="2 3" key="1">
    <citation type="submission" date="2018-09" db="EMBL/GenBank/DDBJ databases">
        <title>Yersinia kristensenii subsp. rochesterensis subsp. nov., Isolated from Human Feces.</title>
        <authorList>
            <person name="Cunningham S.A."/>
            <person name="Jeraldo P."/>
            <person name="Patel R."/>
        </authorList>
    </citation>
    <scope>NUCLEOTIDE SEQUENCE [LARGE SCALE GENOMIC DNA]</scope>
    <source>
        <strain evidence="3">ATCC BAA-2637</strain>
        <plasmid evidence="3">punnamed1</plasmid>
    </source>
</reference>
<organism evidence="2 3">
    <name type="scientific">Yersinia rochesterensis</name>
    <dbReference type="NCBI Taxonomy" id="1604335"/>
    <lineage>
        <taxon>Bacteria</taxon>
        <taxon>Pseudomonadati</taxon>
        <taxon>Pseudomonadota</taxon>
        <taxon>Gammaproteobacteria</taxon>
        <taxon>Enterobacterales</taxon>
        <taxon>Yersiniaceae</taxon>
        <taxon>Yersinia</taxon>
    </lineage>
</organism>
<sequence length="112" mass="12766">MKMNSEKNDDADIKKDLKKMDSWAARTYLIIPLVLLVIGGKKLASVTPLIWFVFSIIYIISFRTFLKSLSSREEQTIAKLSKTYVGHQISWVMLTLTSLLLMAVIVKALRSM</sequence>
<dbReference type="AlphaFoldDB" id="A0A8E4FZT7"/>
<keyword evidence="2" id="KW-0614">Plasmid</keyword>
<evidence type="ECO:0000313" key="2">
    <source>
        <dbReference type="EMBL" id="AYD46131.1"/>
    </source>
</evidence>
<evidence type="ECO:0000313" key="3">
    <source>
        <dbReference type="Proteomes" id="UP000265864"/>
    </source>
</evidence>